<protein>
    <submittedName>
        <fullName evidence="1">Uncharacterized protein</fullName>
    </submittedName>
</protein>
<accession>A0ABN8ZFR2</accession>
<organism evidence="1 2">
    <name type="scientific">Rangifer tarandus platyrhynchus</name>
    <name type="common">Svalbard reindeer</name>
    <dbReference type="NCBI Taxonomy" id="3082113"/>
    <lineage>
        <taxon>Eukaryota</taxon>
        <taxon>Metazoa</taxon>
        <taxon>Chordata</taxon>
        <taxon>Craniata</taxon>
        <taxon>Vertebrata</taxon>
        <taxon>Euteleostomi</taxon>
        <taxon>Mammalia</taxon>
        <taxon>Eutheria</taxon>
        <taxon>Laurasiatheria</taxon>
        <taxon>Artiodactyla</taxon>
        <taxon>Ruminantia</taxon>
        <taxon>Pecora</taxon>
        <taxon>Cervidae</taxon>
        <taxon>Odocoileinae</taxon>
        <taxon>Rangifer</taxon>
    </lineage>
</organism>
<evidence type="ECO:0000313" key="1">
    <source>
        <dbReference type="EMBL" id="CAI9171046.1"/>
    </source>
</evidence>
<sequence>MPPHPSCFSSSHEDNHTGEYVEESISAEVIWDGAEKGMGDATGILFLLDLSPSRTPQRRHALCVLAAGWRDLEHRQKRSALLKGEAWRWVGVLSGNLYHRFFSVTGEIVGGGEVGKPRSERGRGHPLPTEAWPGAQDVLKFDFKVKKLDSEAVAMLQWVWKLERGDHAEVTRRA</sequence>
<proteinExistence type="predicted"/>
<gene>
    <name evidence="1" type="ORF">MRATA1EN1_LOCUS20008</name>
</gene>
<evidence type="ECO:0000313" key="2">
    <source>
        <dbReference type="Proteomes" id="UP001176941"/>
    </source>
</evidence>
<keyword evidence="2" id="KW-1185">Reference proteome</keyword>
<dbReference type="Proteomes" id="UP001176941">
    <property type="component" value="Chromosome 30"/>
</dbReference>
<name>A0ABN8ZFR2_RANTA</name>
<dbReference type="EMBL" id="OX459966">
    <property type="protein sequence ID" value="CAI9171046.1"/>
    <property type="molecule type" value="Genomic_DNA"/>
</dbReference>
<reference evidence="1" key="1">
    <citation type="submission" date="2023-04" db="EMBL/GenBank/DDBJ databases">
        <authorList>
            <consortium name="ELIXIR-Norway"/>
        </authorList>
    </citation>
    <scope>NUCLEOTIDE SEQUENCE [LARGE SCALE GENOMIC DNA]</scope>
</reference>